<sequence length="416" mass="48319">MPEPIVNEFHVAPVWLTRDYVEQKLRLYFKDAKLQLTELQVTPGTANGENYASVMTRINVEFKDKDQAIQRATFLVKTTFADKDPAAHLLGPYGIYVREMDMYQEVLPKLAAIVKQELGDPRKLFAATVNVDRDRDSIIFEDMSLEKYFVADRIKQLDREHMQLVLEKLAEFHAASAVLNERQPGIFAEKYDRCFFNNHTRGYKPVMQNMVKALIRSLEDDKELHDRYAEKLKGVVEHIMDYGERTMIPKKGDFVTLCHGDLWTTNMMFKNNTQGKPENVIFIDFQFSVYNSPAIDLQYLFSTSLQDGICHIEMVQFYHGKLVEALKKLNYNGAIPTLFDFQLQFQARYFYSIFSSFCFLPAMLHSGNEEFSIQRAASFAEKDAEVRVELHKADVMRPKVTKLLPFFDKRGLLDEM</sequence>
<protein>
    <submittedName>
        <fullName evidence="3">Uncharacterized protein LOC117573727</fullName>
    </submittedName>
</protein>
<feature type="domain" description="CHK kinase-like" evidence="1">
    <location>
        <begin position="138"/>
        <end position="328"/>
    </location>
</feature>
<reference evidence="3" key="1">
    <citation type="submission" date="2025-08" db="UniProtKB">
        <authorList>
            <consortium name="RefSeq"/>
        </authorList>
    </citation>
    <scope>IDENTIFICATION</scope>
    <source>
        <strain evidence="3">15112-1751.03</strain>
        <tissue evidence="3">Whole Adult</tissue>
    </source>
</reference>
<evidence type="ECO:0000313" key="2">
    <source>
        <dbReference type="Proteomes" id="UP000515160"/>
    </source>
</evidence>
<name>A0A6P8XJK2_DROAB</name>
<dbReference type="Proteomes" id="UP000515160">
    <property type="component" value="Chromosome 2R"/>
</dbReference>
<dbReference type="SUPFAM" id="SSF56112">
    <property type="entry name" value="Protein kinase-like (PK-like)"/>
    <property type="match status" value="1"/>
</dbReference>
<accession>A0A6P8XJK2</accession>
<gene>
    <name evidence="3" type="primary">LOC117573727</name>
</gene>
<organism evidence="2 3">
    <name type="scientific">Drosophila albomicans</name>
    <name type="common">Fruit fly</name>
    <dbReference type="NCBI Taxonomy" id="7291"/>
    <lineage>
        <taxon>Eukaryota</taxon>
        <taxon>Metazoa</taxon>
        <taxon>Ecdysozoa</taxon>
        <taxon>Arthropoda</taxon>
        <taxon>Hexapoda</taxon>
        <taxon>Insecta</taxon>
        <taxon>Pterygota</taxon>
        <taxon>Neoptera</taxon>
        <taxon>Endopterygota</taxon>
        <taxon>Diptera</taxon>
        <taxon>Brachycera</taxon>
        <taxon>Muscomorpha</taxon>
        <taxon>Ephydroidea</taxon>
        <taxon>Drosophilidae</taxon>
        <taxon>Drosophila</taxon>
    </lineage>
</organism>
<dbReference type="SMART" id="SM00587">
    <property type="entry name" value="CHK"/>
    <property type="match status" value="1"/>
</dbReference>
<keyword evidence="2" id="KW-1185">Reference proteome</keyword>
<dbReference type="InterPro" id="IPR011009">
    <property type="entry name" value="Kinase-like_dom_sf"/>
</dbReference>
<dbReference type="Pfam" id="PF02958">
    <property type="entry name" value="EcKL"/>
    <property type="match status" value="1"/>
</dbReference>
<dbReference type="Gene3D" id="3.90.1200.10">
    <property type="match status" value="1"/>
</dbReference>
<evidence type="ECO:0000259" key="1">
    <source>
        <dbReference type="SMART" id="SM00587"/>
    </source>
</evidence>
<dbReference type="OrthoDB" id="411145at2759"/>
<dbReference type="RefSeq" id="XP_034112988.2">
    <property type="nucleotide sequence ID" value="XM_034257097.2"/>
</dbReference>
<proteinExistence type="predicted"/>
<dbReference type="GeneID" id="117573727"/>
<dbReference type="AlphaFoldDB" id="A0A6P8XJK2"/>
<dbReference type="InterPro" id="IPR004119">
    <property type="entry name" value="EcKL"/>
</dbReference>
<dbReference type="PANTHER" id="PTHR11012">
    <property type="entry name" value="PROTEIN KINASE-LIKE DOMAIN-CONTAINING"/>
    <property type="match status" value="1"/>
</dbReference>
<evidence type="ECO:0000313" key="3">
    <source>
        <dbReference type="RefSeq" id="XP_034112988.2"/>
    </source>
</evidence>
<dbReference type="InterPro" id="IPR015897">
    <property type="entry name" value="CHK_kinase-like"/>
</dbReference>
<dbReference type="PANTHER" id="PTHR11012:SF13">
    <property type="entry name" value="CHK KINASE-LIKE DOMAIN-CONTAINING PROTEIN-RELATED"/>
    <property type="match status" value="1"/>
</dbReference>